<dbReference type="SUPFAM" id="SSF53474">
    <property type="entry name" value="alpha/beta-Hydrolases"/>
    <property type="match status" value="1"/>
</dbReference>
<evidence type="ECO:0000256" key="2">
    <source>
        <dbReference type="SAM" id="Phobius"/>
    </source>
</evidence>
<feature type="compositionally biased region" description="Low complexity" evidence="1">
    <location>
        <begin position="274"/>
        <end position="311"/>
    </location>
</feature>
<feature type="compositionally biased region" description="Acidic residues" evidence="1">
    <location>
        <begin position="880"/>
        <end position="890"/>
    </location>
</feature>
<dbReference type="STRING" id="3088.A0A383VHH1"/>
<feature type="transmembrane region" description="Helical" evidence="2">
    <location>
        <begin position="21"/>
        <end position="38"/>
    </location>
</feature>
<reference evidence="4 5" key="1">
    <citation type="submission" date="2016-10" db="EMBL/GenBank/DDBJ databases">
        <authorList>
            <person name="Cai Z."/>
        </authorList>
    </citation>
    <scope>NUCLEOTIDE SEQUENCE [LARGE SCALE GENOMIC DNA]</scope>
</reference>
<proteinExistence type="predicted"/>
<sequence>MAVPSADNRIFKFDSKTPQRLVGAAALLVAAFTLWQILWPLRYSLLATWLVIEIIFYVFYWRPRYNELNQQPEKHEPKVVDGRKTFQRFLKFCNDLPHGVDYEGYFSGWFKGAPFKDIKRDNAEDFMAYGFWYRTRQQMHEQGLGHIPSQMVDQLESTWGIKFERGFNSDIEFMGHLWEPINACWRPLTFYLATEAVGWFARQLLKRWGFEHHKHNGLSYFTLNVPQTKPKPATASRATSSCALADMAAGAAAAPAAGDNGHNGLPPPYKMPQAVPAAAANSNIAPSVSSSSGGSGSSSPTGSGSPTKAPSRSNSALSHTKSSPFMAGPPDWTPFAADGSANGAPSERALSAVSAASSFSAASAAAGSMSGKAGQGSFPSQGAAPQQGMVAPGLSTATSIALRGMQNPLQGALSEGLGSADTPVLFLHGVGGLPGYLEMILHVMGLGHPVITVEFRGVAMRLGKVYTADEVADSVAGILDKLNVKEACVVGHSYGTFIAGMLARHHRKRVHTLCLMDPVCFGMFMPHLLFNFLYRTPVWRGWRPHDLIEYVKDAGRLVASRDMHVCATFARRFYWSDLNLWPEDLAPGSVVLLSGKDDLMDAAEVKDMLDVAGHVKVMYNHELTHGAFLLDNEVKQAIMAEMRGLLARSGSAVVGLARPVLARTLTLMTHGFAHSTVRMKKGGANGRYYVEDHGNQLVRTFTGNLTKMLANASGVLHPHSSIARPGKSATDGGLHPLGRRAGGAGAAVGSSTGAAGMDSRGASGPGDWSAHRLMQTFSGPVRRRFGGSFGASRTFGAGEQPSSISEGGVPSAAAAEGVAQDEGQREEQKGSSTAGAAGAAGGRGQQGKSRLAGGAGGGRGPLGAMRDSGVSGQPGVERIDEGDAGEEASA</sequence>
<dbReference type="InterPro" id="IPR029058">
    <property type="entry name" value="AB_hydrolase_fold"/>
</dbReference>
<dbReference type="Pfam" id="PF00561">
    <property type="entry name" value="Abhydrolase_1"/>
    <property type="match status" value="1"/>
</dbReference>
<dbReference type="Proteomes" id="UP000256970">
    <property type="component" value="Unassembled WGS sequence"/>
</dbReference>
<feature type="region of interest" description="Disordered" evidence="1">
    <location>
        <begin position="254"/>
        <end position="345"/>
    </location>
</feature>
<dbReference type="PANTHER" id="PTHR37471">
    <property type="entry name" value="UNNAMED PRODUCT"/>
    <property type="match status" value="1"/>
</dbReference>
<dbReference type="InterPro" id="IPR000073">
    <property type="entry name" value="AB_hydrolase_1"/>
</dbReference>
<feature type="region of interest" description="Disordered" evidence="1">
    <location>
        <begin position="719"/>
        <end position="771"/>
    </location>
</feature>
<dbReference type="Gene3D" id="3.40.50.1820">
    <property type="entry name" value="alpha/beta hydrolase"/>
    <property type="match status" value="1"/>
</dbReference>
<gene>
    <name evidence="4" type="ORF">BQ4739_LOCUS4894</name>
</gene>
<feature type="region of interest" description="Disordered" evidence="1">
    <location>
        <begin position="792"/>
        <end position="890"/>
    </location>
</feature>
<feature type="compositionally biased region" description="Polar residues" evidence="1">
    <location>
        <begin position="312"/>
        <end position="323"/>
    </location>
</feature>
<dbReference type="AlphaFoldDB" id="A0A383VHH1"/>
<evidence type="ECO:0000259" key="3">
    <source>
        <dbReference type="Pfam" id="PF00561"/>
    </source>
</evidence>
<protein>
    <recommendedName>
        <fullName evidence="3">AB hydrolase-1 domain-containing protein</fullName>
    </recommendedName>
</protein>
<dbReference type="PANTHER" id="PTHR37471:SF1">
    <property type="entry name" value="AB HYDROLASE-1 DOMAIN-CONTAINING PROTEIN"/>
    <property type="match status" value="1"/>
</dbReference>
<keyword evidence="2" id="KW-0472">Membrane</keyword>
<feature type="compositionally biased region" description="Low complexity" evidence="1">
    <location>
        <begin position="747"/>
        <end position="756"/>
    </location>
</feature>
<keyword evidence="2" id="KW-0812">Transmembrane</keyword>
<name>A0A383VHH1_TETOB</name>
<keyword evidence="5" id="KW-1185">Reference proteome</keyword>
<accession>A0A383VHH1</accession>
<evidence type="ECO:0000313" key="5">
    <source>
        <dbReference type="Proteomes" id="UP000256970"/>
    </source>
</evidence>
<dbReference type="EMBL" id="FNXT01000410">
    <property type="protein sequence ID" value="SZX64383.1"/>
    <property type="molecule type" value="Genomic_DNA"/>
</dbReference>
<feature type="domain" description="AB hydrolase-1" evidence="3">
    <location>
        <begin position="423"/>
        <end position="532"/>
    </location>
</feature>
<evidence type="ECO:0000256" key="1">
    <source>
        <dbReference type="SAM" id="MobiDB-lite"/>
    </source>
</evidence>
<organism evidence="4 5">
    <name type="scientific">Tetradesmus obliquus</name>
    <name type="common">Green alga</name>
    <name type="synonym">Acutodesmus obliquus</name>
    <dbReference type="NCBI Taxonomy" id="3088"/>
    <lineage>
        <taxon>Eukaryota</taxon>
        <taxon>Viridiplantae</taxon>
        <taxon>Chlorophyta</taxon>
        <taxon>core chlorophytes</taxon>
        <taxon>Chlorophyceae</taxon>
        <taxon>CS clade</taxon>
        <taxon>Sphaeropleales</taxon>
        <taxon>Scenedesmaceae</taxon>
        <taxon>Tetradesmus</taxon>
    </lineage>
</organism>
<keyword evidence="2" id="KW-1133">Transmembrane helix</keyword>
<evidence type="ECO:0000313" key="4">
    <source>
        <dbReference type="EMBL" id="SZX64383.1"/>
    </source>
</evidence>
<feature type="region of interest" description="Disordered" evidence="1">
    <location>
        <begin position="370"/>
        <end position="389"/>
    </location>
</feature>